<comment type="caution">
    <text evidence="6">The sequence shown here is derived from an EMBL/GenBank/DDBJ whole genome shotgun (WGS) entry which is preliminary data.</text>
</comment>
<dbReference type="PROSITE" id="PS00018">
    <property type="entry name" value="EF_HAND_1"/>
    <property type="match status" value="2"/>
</dbReference>
<dbReference type="Gene3D" id="1.10.238.10">
    <property type="entry name" value="EF-hand"/>
    <property type="match status" value="1"/>
</dbReference>
<dbReference type="GO" id="GO:0005509">
    <property type="term" value="F:calcium ion binding"/>
    <property type="evidence" value="ECO:0007669"/>
    <property type="project" value="InterPro"/>
</dbReference>
<dbReference type="EMBL" id="JAANIU010003527">
    <property type="protein sequence ID" value="KAG1562133.1"/>
    <property type="molecule type" value="Genomic_DNA"/>
</dbReference>
<evidence type="ECO:0000313" key="6">
    <source>
        <dbReference type="EMBL" id="KAG1562133.1"/>
    </source>
</evidence>
<dbReference type="InterPro" id="IPR052110">
    <property type="entry name" value="MCFD2-like"/>
</dbReference>
<feature type="chain" id="PRO_5040509793" description="EF-hand domain-containing protein" evidence="4">
    <location>
        <begin position="20"/>
        <end position="145"/>
    </location>
</feature>
<keyword evidence="2" id="KW-0677">Repeat</keyword>
<name>A0A9P6YRM1_9FUNG</name>
<evidence type="ECO:0000313" key="7">
    <source>
        <dbReference type="Proteomes" id="UP000740926"/>
    </source>
</evidence>
<keyword evidence="7" id="KW-1185">Reference proteome</keyword>
<reference evidence="6 7" key="1">
    <citation type="journal article" date="2020" name="Microb. Genom.">
        <title>Genetic diversity of clinical and environmental Mucorales isolates obtained from an investigation of mucormycosis cases among solid organ transplant recipients.</title>
        <authorList>
            <person name="Nguyen M.H."/>
            <person name="Kaul D."/>
            <person name="Muto C."/>
            <person name="Cheng S.J."/>
            <person name="Richter R.A."/>
            <person name="Bruno V.M."/>
            <person name="Liu G."/>
            <person name="Beyhan S."/>
            <person name="Sundermann A.J."/>
            <person name="Mounaud S."/>
            <person name="Pasculle A.W."/>
            <person name="Nierman W.C."/>
            <person name="Driscoll E."/>
            <person name="Cumbie R."/>
            <person name="Clancy C.J."/>
            <person name="Dupont C.L."/>
        </authorList>
    </citation>
    <scope>NUCLEOTIDE SEQUENCE [LARGE SCALE GENOMIC DNA]</scope>
    <source>
        <strain evidence="6 7">GL24</strain>
    </source>
</reference>
<gene>
    <name evidence="6" type="ORF">G6F50_012131</name>
</gene>
<proteinExistence type="predicted"/>
<feature type="domain" description="EF-hand" evidence="5">
    <location>
        <begin position="63"/>
        <end position="98"/>
    </location>
</feature>
<keyword evidence="3" id="KW-0106">Calcium</keyword>
<dbReference type="InterPro" id="IPR002048">
    <property type="entry name" value="EF_hand_dom"/>
</dbReference>
<dbReference type="PROSITE" id="PS50222">
    <property type="entry name" value="EF_HAND_2"/>
    <property type="match status" value="1"/>
</dbReference>
<dbReference type="AlphaFoldDB" id="A0A9P6YRM1"/>
<dbReference type="PANTHER" id="PTHR23104:SF1">
    <property type="entry name" value="EF-HAND DOMAIN-CONTAINING PROTEIN"/>
    <property type="match status" value="1"/>
</dbReference>
<evidence type="ECO:0000256" key="1">
    <source>
        <dbReference type="ARBA" id="ARBA00022729"/>
    </source>
</evidence>
<dbReference type="Proteomes" id="UP000740926">
    <property type="component" value="Unassembled WGS sequence"/>
</dbReference>
<dbReference type="InterPro" id="IPR018247">
    <property type="entry name" value="EF_Hand_1_Ca_BS"/>
</dbReference>
<evidence type="ECO:0000256" key="4">
    <source>
        <dbReference type="SAM" id="SignalP"/>
    </source>
</evidence>
<dbReference type="PANTHER" id="PTHR23104">
    <property type="entry name" value="MULTIPLE COAGULATION FACTOR DEFICIENCY PROTEIN 2 NEURAL STEM CELL DERIVED NEURONAL SURVIVAL PROTEIN"/>
    <property type="match status" value="1"/>
</dbReference>
<evidence type="ECO:0000256" key="3">
    <source>
        <dbReference type="ARBA" id="ARBA00022837"/>
    </source>
</evidence>
<evidence type="ECO:0000259" key="5">
    <source>
        <dbReference type="PROSITE" id="PS50222"/>
    </source>
</evidence>
<organism evidence="6 7">
    <name type="scientific">Rhizopus delemar</name>
    <dbReference type="NCBI Taxonomy" id="936053"/>
    <lineage>
        <taxon>Eukaryota</taxon>
        <taxon>Fungi</taxon>
        <taxon>Fungi incertae sedis</taxon>
        <taxon>Mucoromycota</taxon>
        <taxon>Mucoromycotina</taxon>
        <taxon>Mucoromycetes</taxon>
        <taxon>Mucorales</taxon>
        <taxon>Mucorineae</taxon>
        <taxon>Rhizopodaceae</taxon>
        <taxon>Rhizopus</taxon>
    </lineage>
</organism>
<sequence>MLNLQLFLFIFLFIQLTLAGPGTHQYQKEGHSNYGDHENNEDLLKHIQEHFKGIPETEMPEMTGKDIIFYLFVVHDLNGDGYLDGHEIRCAYTDFHFKNNSPSLNEVTDMVDHVLEEDDLNGDGLISWNEYLESQAYHLDAFNKV</sequence>
<accession>A0A9P6YRM1</accession>
<dbReference type="SUPFAM" id="SSF47473">
    <property type="entry name" value="EF-hand"/>
    <property type="match status" value="1"/>
</dbReference>
<dbReference type="Pfam" id="PF13499">
    <property type="entry name" value="EF-hand_7"/>
    <property type="match status" value="1"/>
</dbReference>
<protein>
    <recommendedName>
        <fullName evidence="5">EF-hand domain-containing protein</fullName>
    </recommendedName>
</protein>
<evidence type="ECO:0000256" key="2">
    <source>
        <dbReference type="ARBA" id="ARBA00022737"/>
    </source>
</evidence>
<dbReference type="InterPro" id="IPR011992">
    <property type="entry name" value="EF-hand-dom_pair"/>
</dbReference>
<feature type="signal peptide" evidence="4">
    <location>
        <begin position="1"/>
        <end position="19"/>
    </location>
</feature>
<keyword evidence="1 4" id="KW-0732">Signal</keyword>